<reference evidence="3" key="1">
    <citation type="submission" date="2018-06" db="EMBL/GenBank/DDBJ databases">
        <title>Genome assembly of Danube salmon.</title>
        <authorList>
            <person name="Macqueen D.J."/>
            <person name="Gundappa M.K."/>
        </authorList>
    </citation>
    <scope>NUCLEOTIDE SEQUENCE [LARGE SCALE GENOMIC DNA]</scope>
</reference>
<protein>
    <submittedName>
        <fullName evidence="2">Uncharacterized protein</fullName>
    </submittedName>
</protein>
<dbReference type="AlphaFoldDB" id="A0A4W5KGQ0"/>
<dbReference type="Ensembl" id="ENSHHUT00000011497.1">
    <property type="protein sequence ID" value="ENSHHUP00000011146.1"/>
    <property type="gene ID" value="ENSHHUG00000006815.1"/>
</dbReference>
<reference evidence="2" key="3">
    <citation type="submission" date="2025-09" db="UniProtKB">
        <authorList>
            <consortium name="Ensembl"/>
        </authorList>
    </citation>
    <scope>IDENTIFICATION</scope>
</reference>
<organism evidence="2 3">
    <name type="scientific">Hucho hucho</name>
    <name type="common">huchen</name>
    <dbReference type="NCBI Taxonomy" id="62062"/>
    <lineage>
        <taxon>Eukaryota</taxon>
        <taxon>Metazoa</taxon>
        <taxon>Chordata</taxon>
        <taxon>Craniata</taxon>
        <taxon>Vertebrata</taxon>
        <taxon>Euteleostomi</taxon>
        <taxon>Actinopterygii</taxon>
        <taxon>Neopterygii</taxon>
        <taxon>Teleostei</taxon>
        <taxon>Protacanthopterygii</taxon>
        <taxon>Salmoniformes</taxon>
        <taxon>Salmonidae</taxon>
        <taxon>Salmoninae</taxon>
        <taxon>Hucho</taxon>
    </lineage>
</organism>
<reference evidence="2" key="2">
    <citation type="submission" date="2025-08" db="UniProtKB">
        <authorList>
            <consortium name="Ensembl"/>
        </authorList>
    </citation>
    <scope>IDENTIFICATION</scope>
</reference>
<sequence>MSVVVEDLTQVIGSVFVIIAGSLAIAAQNLHLPTLKACLGMQVVACGASVFNLIVSVSDMVGHRYGYGCWKYVEITSTDHNDSCYSITVSMYRQYVSMCWKYFDVN</sequence>
<keyword evidence="1" id="KW-1133">Transmembrane helix</keyword>
<feature type="transmembrane region" description="Helical" evidence="1">
    <location>
        <begin position="12"/>
        <end position="32"/>
    </location>
</feature>
<evidence type="ECO:0000313" key="2">
    <source>
        <dbReference type="Ensembl" id="ENSHHUP00000011146.1"/>
    </source>
</evidence>
<evidence type="ECO:0000256" key="1">
    <source>
        <dbReference type="SAM" id="Phobius"/>
    </source>
</evidence>
<accession>A0A4W5KGQ0</accession>
<dbReference type="Proteomes" id="UP000314982">
    <property type="component" value="Unassembled WGS sequence"/>
</dbReference>
<proteinExistence type="predicted"/>
<name>A0A4W5KGQ0_9TELE</name>
<evidence type="ECO:0000313" key="3">
    <source>
        <dbReference type="Proteomes" id="UP000314982"/>
    </source>
</evidence>
<keyword evidence="1" id="KW-0812">Transmembrane</keyword>
<keyword evidence="3" id="KW-1185">Reference proteome</keyword>
<keyword evidence="1" id="KW-0472">Membrane</keyword>